<dbReference type="OrthoDB" id="9815258at2"/>
<dbReference type="eggNOG" id="COG4176">
    <property type="taxonomic scope" value="Bacteria"/>
</dbReference>
<dbReference type="GO" id="GO:0031460">
    <property type="term" value="P:glycine betaine transport"/>
    <property type="evidence" value="ECO:0007669"/>
    <property type="project" value="TreeGrafter"/>
</dbReference>
<gene>
    <name evidence="10" type="primary">proW</name>
    <name evidence="10" type="ordered locus">MODMU_2715</name>
</gene>
<dbReference type="EMBL" id="FO203431">
    <property type="protein sequence ID" value="CCH88144.1"/>
    <property type="molecule type" value="Genomic_DNA"/>
</dbReference>
<reference evidence="10 11" key="1">
    <citation type="journal article" date="2012" name="J. Bacteriol.">
        <title>Genome Sequence of Radiation-Resistant Modestobacter marinus Strain BC501, a Representative Actinobacterium That Thrives on Calcareous Stone Surfaces.</title>
        <authorList>
            <person name="Normand P."/>
            <person name="Gury J."/>
            <person name="Pujic P."/>
            <person name="Chouaia B."/>
            <person name="Crotti E."/>
            <person name="Brusetti L."/>
            <person name="Daffonchio D."/>
            <person name="Vacherie B."/>
            <person name="Barbe V."/>
            <person name="Medigue C."/>
            <person name="Calteau A."/>
            <person name="Ghodhbane-Gtari F."/>
            <person name="Essoussi I."/>
            <person name="Nouioui I."/>
            <person name="Abbassi-Ghozzi I."/>
            <person name="Gtari M."/>
        </authorList>
    </citation>
    <scope>NUCLEOTIDE SEQUENCE [LARGE SCALE GENOMIC DNA]</scope>
    <source>
        <strain evidence="11">BC 501</strain>
    </source>
</reference>
<dbReference type="CDD" id="cd06261">
    <property type="entry name" value="TM_PBP2"/>
    <property type="match status" value="1"/>
</dbReference>
<comment type="similarity">
    <text evidence="7">Belongs to the binding-protein-dependent transport system permease family.</text>
</comment>
<dbReference type="Proteomes" id="UP000006461">
    <property type="component" value="Chromosome"/>
</dbReference>
<evidence type="ECO:0000256" key="6">
    <source>
        <dbReference type="ARBA" id="ARBA00023136"/>
    </source>
</evidence>
<accession>I4EXN1</accession>
<dbReference type="SUPFAM" id="SSF161098">
    <property type="entry name" value="MetI-like"/>
    <property type="match status" value="1"/>
</dbReference>
<evidence type="ECO:0000256" key="1">
    <source>
        <dbReference type="ARBA" id="ARBA00004141"/>
    </source>
</evidence>
<feature type="transmembrane region" description="Helical" evidence="7">
    <location>
        <begin position="68"/>
        <end position="86"/>
    </location>
</feature>
<protein>
    <submittedName>
        <fullName evidence="10">Glycine betaine/L-proline transport system permease protein proW</fullName>
    </submittedName>
</protein>
<dbReference type="HOGENOM" id="CLU_028473_1_0_11"/>
<dbReference type="PANTHER" id="PTHR47737:SF1">
    <property type="entry name" value="GLYCINE BETAINE_PROLINE BETAINE TRANSPORT SYSTEM PERMEASE PROTEIN PROW"/>
    <property type="match status" value="1"/>
</dbReference>
<dbReference type="InterPro" id="IPR035906">
    <property type="entry name" value="MetI-like_sf"/>
</dbReference>
<keyword evidence="2 7" id="KW-0813">Transport</keyword>
<dbReference type="Pfam" id="PF00528">
    <property type="entry name" value="BPD_transp_1"/>
    <property type="match status" value="1"/>
</dbReference>
<proteinExistence type="inferred from homology"/>
<evidence type="ECO:0000256" key="8">
    <source>
        <dbReference type="SAM" id="MobiDB-lite"/>
    </source>
</evidence>
<feature type="transmembrane region" description="Helical" evidence="7">
    <location>
        <begin position="44"/>
        <end position="62"/>
    </location>
</feature>
<evidence type="ECO:0000256" key="5">
    <source>
        <dbReference type="ARBA" id="ARBA00022989"/>
    </source>
</evidence>
<dbReference type="PANTHER" id="PTHR47737">
    <property type="entry name" value="GLYCINE BETAINE/PROLINE BETAINE TRANSPORT SYSTEM PERMEASE PROTEIN PROW"/>
    <property type="match status" value="1"/>
</dbReference>
<keyword evidence="11" id="KW-1185">Reference proteome</keyword>
<dbReference type="STRING" id="477641.MODMU_2715"/>
<evidence type="ECO:0000313" key="11">
    <source>
        <dbReference type="Proteomes" id="UP000006461"/>
    </source>
</evidence>
<dbReference type="GO" id="GO:0043190">
    <property type="term" value="C:ATP-binding cassette (ABC) transporter complex"/>
    <property type="evidence" value="ECO:0007669"/>
    <property type="project" value="TreeGrafter"/>
</dbReference>
<keyword evidence="5 7" id="KW-1133">Transmembrane helix</keyword>
<name>I4EXN1_MODI5</name>
<dbReference type="FunFam" id="1.10.3720.10:FF:000001">
    <property type="entry name" value="Glycine betaine ABC transporter, permease"/>
    <property type="match status" value="1"/>
</dbReference>
<dbReference type="GO" id="GO:0015226">
    <property type="term" value="F:carnitine transmembrane transporter activity"/>
    <property type="evidence" value="ECO:0007669"/>
    <property type="project" value="TreeGrafter"/>
</dbReference>
<dbReference type="InterPro" id="IPR000515">
    <property type="entry name" value="MetI-like"/>
</dbReference>
<evidence type="ECO:0000256" key="3">
    <source>
        <dbReference type="ARBA" id="ARBA00022475"/>
    </source>
</evidence>
<dbReference type="OMA" id="HFNIMDP"/>
<dbReference type="PATRIC" id="fig|477641.3.peg.2571"/>
<dbReference type="KEGG" id="mmar:MODMU_2715"/>
<sequence>MIPHVPLGEWVSDLVDWLLATVPWLFDAVSSVMQVLVDGLTDVLVSPPPVVWIVVATVLALLVRGPWLALYTLLAFLLVVSLELWVETMQTLALVLVAAVIAAAIGVPLGILAARHRAVSVAVRPVLDFMQTLPVFVYLIPAVFFFGVGVVPGVVATILFAIPPGVRLTELGIRQVDREVVEAAQAFGARPGQVLREVQLPLALPSIMAGVNQVIMLALSMVVTAGLLGAAGLGAVVVRAVTQLDVGAGVEGGLAVVLLAIFLDRLTASFGSPTAVSRLLRARTRRSASRAAAPAAPAARAEEPAAAGTPASR</sequence>
<keyword evidence="4 7" id="KW-0812">Transmembrane</keyword>
<evidence type="ECO:0000259" key="9">
    <source>
        <dbReference type="PROSITE" id="PS50928"/>
    </source>
</evidence>
<feature type="domain" description="ABC transmembrane type-1" evidence="9">
    <location>
        <begin position="88"/>
        <end position="267"/>
    </location>
</feature>
<feature type="transmembrane region" description="Helical" evidence="7">
    <location>
        <begin position="135"/>
        <end position="162"/>
    </location>
</feature>
<dbReference type="GO" id="GO:0015871">
    <property type="term" value="P:choline transport"/>
    <property type="evidence" value="ECO:0007669"/>
    <property type="project" value="TreeGrafter"/>
</dbReference>
<comment type="subcellular location">
    <subcellularLocation>
        <location evidence="7">Cell membrane</location>
        <topology evidence="7">Multi-pass membrane protein</topology>
    </subcellularLocation>
    <subcellularLocation>
        <location evidence="1">Membrane</location>
        <topology evidence="1">Multi-pass membrane protein</topology>
    </subcellularLocation>
</comment>
<dbReference type="Gene3D" id="1.10.3720.10">
    <property type="entry name" value="MetI-like"/>
    <property type="match status" value="1"/>
</dbReference>
<organism evidence="10 11">
    <name type="scientific">Modestobacter italicus (strain DSM 44449 / CECT 9708 / BC 501)</name>
    <dbReference type="NCBI Taxonomy" id="2732864"/>
    <lineage>
        <taxon>Bacteria</taxon>
        <taxon>Bacillati</taxon>
        <taxon>Actinomycetota</taxon>
        <taxon>Actinomycetes</taxon>
        <taxon>Geodermatophilales</taxon>
        <taxon>Geodermatophilaceae</taxon>
        <taxon>Modestobacter</taxon>
    </lineage>
</organism>
<evidence type="ECO:0000313" key="10">
    <source>
        <dbReference type="EMBL" id="CCH88144.1"/>
    </source>
</evidence>
<feature type="transmembrane region" description="Helical" evidence="7">
    <location>
        <begin position="93"/>
        <end position="115"/>
    </location>
</feature>
<dbReference type="AlphaFoldDB" id="I4EXN1"/>
<dbReference type="GO" id="GO:0005275">
    <property type="term" value="F:amine transmembrane transporter activity"/>
    <property type="evidence" value="ECO:0007669"/>
    <property type="project" value="TreeGrafter"/>
</dbReference>
<feature type="region of interest" description="Disordered" evidence="8">
    <location>
        <begin position="289"/>
        <end position="313"/>
    </location>
</feature>
<keyword evidence="3" id="KW-1003">Cell membrane</keyword>
<evidence type="ECO:0000256" key="4">
    <source>
        <dbReference type="ARBA" id="ARBA00022692"/>
    </source>
</evidence>
<feature type="transmembrane region" description="Helical" evidence="7">
    <location>
        <begin position="214"/>
        <end position="241"/>
    </location>
</feature>
<dbReference type="PROSITE" id="PS50928">
    <property type="entry name" value="ABC_TM1"/>
    <property type="match status" value="1"/>
</dbReference>
<keyword evidence="6 7" id="KW-0472">Membrane</keyword>
<evidence type="ECO:0000256" key="2">
    <source>
        <dbReference type="ARBA" id="ARBA00022448"/>
    </source>
</evidence>
<evidence type="ECO:0000256" key="7">
    <source>
        <dbReference type="RuleBase" id="RU363032"/>
    </source>
</evidence>